<evidence type="ECO:0000259" key="1">
    <source>
        <dbReference type="PROSITE" id="PS50097"/>
    </source>
</evidence>
<dbReference type="AlphaFoldDB" id="A0A915MX61"/>
<dbReference type="PROSITE" id="PS50097">
    <property type="entry name" value="BTB"/>
    <property type="match status" value="1"/>
</dbReference>
<protein>
    <submittedName>
        <fullName evidence="3">BTB domain-containing protein</fullName>
    </submittedName>
</protein>
<name>A0A915MX61_MELJA</name>
<proteinExistence type="predicted"/>
<dbReference type="PANTHER" id="PTHR24413">
    <property type="entry name" value="SPECKLE-TYPE POZ PROTEIN"/>
    <property type="match status" value="1"/>
</dbReference>
<dbReference type="InterPro" id="IPR000210">
    <property type="entry name" value="BTB/POZ_dom"/>
</dbReference>
<reference evidence="3" key="1">
    <citation type="submission" date="2022-11" db="UniProtKB">
        <authorList>
            <consortium name="WormBaseParasite"/>
        </authorList>
    </citation>
    <scope>IDENTIFICATION</scope>
</reference>
<dbReference type="Gene3D" id="1.25.40.420">
    <property type="match status" value="1"/>
</dbReference>
<dbReference type="SMART" id="SM00225">
    <property type="entry name" value="BTB"/>
    <property type="match status" value="1"/>
</dbReference>
<organism evidence="2 3">
    <name type="scientific">Meloidogyne javanica</name>
    <name type="common">Root-knot nematode worm</name>
    <dbReference type="NCBI Taxonomy" id="6303"/>
    <lineage>
        <taxon>Eukaryota</taxon>
        <taxon>Metazoa</taxon>
        <taxon>Ecdysozoa</taxon>
        <taxon>Nematoda</taxon>
        <taxon>Chromadorea</taxon>
        <taxon>Rhabditida</taxon>
        <taxon>Tylenchina</taxon>
        <taxon>Tylenchomorpha</taxon>
        <taxon>Tylenchoidea</taxon>
        <taxon>Meloidogynidae</taxon>
        <taxon>Meloidogyninae</taxon>
        <taxon>Meloidogyne</taxon>
        <taxon>Meloidogyne incognita group</taxon>
    </lineage>
</organism>
<dbReference type="InterPro" id="IPR011333">
    <property type="entry name" value="SKP1/BTB/POZ_sf"/>
</dbReference>
<dbReference type="WBParaSite" id="scaffold6288_cov207.g10675">
    <property type="protein sequence ID" value="scaffold6288_cov207.g10675"/>
    <property type="gene ID" value="scaffold6288_cov207.g10675"/>
</dbReference>
<feature type="domain" description="BTB" evidence="1">
    <location>
        <begin position="176"/>
        <end position="244"/>
    </location>
</feature>
<accession>A0A915MX61</accession>
<dbReference type="Proteomes" id="UP000887561">
    <property type="component" value="Unplaced"/>
</dbReference>
<evidence type="ECO:0000313" key="2">
    <source>
        <dbReference type="Proteomes" id="UP000887561"/>
    </source>
</evidence>
<dbReference type="Gene3D" id="3.30.710.10">
    <property type="entry name" value="Potassium Channel Kv1.1, Chain A"/>
    <property type="match status" value="1"/>
</dbReference>
<dbReference type="Pfam" id="PF00651">
    <property type="entry name" value="BTB"/>
    <property type="match status" value="1"/>
</dbReference>
<dbReference type="SUPFAM" id="SSF54695">
    <property type="entry name" value="POZ domain"/>
    <property type="match status" value="1"/>
</dbReference>
<dbReference type="CDD" id="cd18186">
    <property type="entry name" value="BTB_POZ_ZBTB_KLHL-like"/>
    <property type="match status" value="1"/>
</dbReference>
<sequence>MLTCKIEWKLYNLEIHREFLSSGKFFSSKQFYNTKCPSVIWELRIYPNMLHEYRQQRGRFGGALTSFTTTDISLIQMGLTDYHDKLKAKFNIYALNVDGGRVDICSDNFYFQHGTQTPKYQIDMTMACLLEGFISLVCEVEFVPYNVNVELADEHLLTVNTLQKSIKNMFKQETFSDCVIEIGNDKINAHRCILAQNSQVFLRMFEQKGMVEAQKGVVKIVDASPECFRLMVEYFYSGELDKTIFEKHVEDLFAIAHKYEVAELIEKCDCFMSLKIDAESFVKRCEFAELYGLPVLEKACVKFMSINRKDFLVSNEWKEFKVANPTLAHKMLEMLAVDC</sequence>
<evidence type="ECO:0000313" key="3">
    <source>
        <dbReference type="WBParaSite" id="scaffold6288_cov207.g10675"/>
    </source>
</evidence>
<keyword evidence="2" id="KW-1185">Reference proteome</keyword>